<protein>
    <submittedName>
        <fullName evidence="4">WD repeat domain 43 isoform 5, putative</fullName>
    </submittedName>
</protein>
<dbReference type="PANTHER" id="PTHR44267:SF1">
    <property type="entry name" value="WD REPEAT-CONTAINING PROTEIN 43"/>
    <property type="match status" value="1"/>
</dbReference>
<comment type="subcellular location">
    <subcellularLocation>
        <location evidence="1">Nucleus</location>
    </subcellularLocation>
</comment>
<dbReference type="GO" id="GO:0005730">
    <property type="term" value="C:nucleolus"/>
    <property type="evidence" value="ECO:0007669"/>
    <property type="project" value="TreeGrafter"/>
</dbReference>
<dbReference type="AlphaFoldDB" id="L8HF09"/>
<dbReference type="SUPFAM" id="SSF50978">
    <property type="entry name" value="WD40 repeat-like"/>
    <property type="match status" value="1"/>
</dbReference>
<dbReference type="InterPro" id="IPR052414">
    <property type="entry name" value="U3_snoRNA-assoc_WDR"/>
</dbReference>
<dbReference type="GeneID" id="14924836"/>
<dbReference type="STRING" id="1257118.L8HF09"/>
<dbReference type="PANTHER" id="PTHR44267">
    <property type="entry name" value="WD REPEAT-CONTAINING PROTEIN 43"/>
    <property type="match status" value="1"/>
</dbReference>
<organism evidence="4 5">
    <name type="scientific">Acanthamoeba castellanii (strain ATCC 30010 / Neff)</name>
    <dbReference type="NCBI Taxonomy" id="1257118"/>
    <lineage>
        <taxon>Eukaryota</taxon>
        <taxon>Amoebozoa</taxon>
        <taxon>Discosea</taxon>
        <taxon>Longamoebia</taxon>
        <taxon>Centramoebida</taxon>
        <taxon>Acanthamoebidae</taxon>
        <taxon>Acanthamoeba</taxon>
    </lineage>
</organism>
<dbReference type="EMBL" id="KB007844">
    <property type="protein sequence ID" value="ELR23832.1"/>
    <property type="molecule type" value="Genomic_DNA"/>
</dbReference>
<dbReference type="Proteomes" id="UP000011083">
    <property type="component" value="Unassembled WGS sequence"/>
</dbReference>
<dbReference type="GO" id="GO:0000462">
    <property type="term" value="P:maturation of SSU-rRNA from tricistronic rRNA transcript (SSU-rRNA, 5.8S rRNA, LSU-rRNA)"/>
    <property type="evidence" value="ECO:0007669"/>
    <property type="project" value="TreeGrafter"/>
</dbReference>
<dbReference type="RefSeq" id="XP_004353360.1">
    <property type="nucleotide sequence ID" value="XM_004353308.1"/>
</dbReference>
<proteinExistence type="predicted"/>
<dbReference type="InterPro" id="IPR001680">
    <property type="entry name" value="WD40_rpt"/>
</dbReference>
<dbReference type="Gene3D" id="2.130.10.10">
    <property type="entry name" value="YVTN repeat-like/Quinoprotein amine dehydrogenase"/>
    <property type="match status" value="2"/>
</dbReference>
<evidence type="ECO:0000256" key="3">
    <source>
        <dbReference type="PROSITE-ProRule" id="PRU00221"/>
    </source>
</evidence>
<sequence length="252" mass="26851">MATTFYKPLSCFEPSFERFATVSQDGRLKIFDTRSGGVQQQLAEKDHLSTQYTAIAWGATTFQGVGQTERSKRAKKQLGGAVAIGTAKGTIVVWDVLRGEVHKELGGKEGHTGKVNDLVFTEGATFLFSCSDDLQVIKWNVENGEIVAKFKADNQPISSLALSADNSTLATASAMIKMWDLASSKSQKKFTGHTSAVTSLNFSANGKFLVSASATERYTSVWDLEAAGNAGAAAGTAFSCSEAEACHSSMAH</sequence>
<feature type="repeat" description="WD" evidence="3">
    <location>
        <begin position="108"/>
        <end position="149"/>
    </location>
</feature>
<dbReference type="VEuPathDB" id="AmoebaDB:ACA1_300720"/>
<keyword evidence="2" id="KW-0539">Nucleus</keyword>
<keyword evidence="3" id="KW-0853">WD repeat</keyword>
<evidence type="ECO:0000313" key="5">
    <source>
        <dbReference type="Proteomes" id="UP000011083"/>
    </source>
</evidence>
<feature type="repeat" description="WD" evidence="3">
    <location>
        <begin position="190"/>
        <end position="225"/>
    </location>
</feature>
<dbReference type="OMA" id="ATERYTS"/>
<dbReference type="Pfam" id="PF00400">
    <property type="entry name" value="WD40"/>
    <property type="match status" value="3"/>
</dbReference>
<dbReference type="InterPro" id="IPR015943">
    <property type="entry name" value="WD40/YVTN_repeat-like_dom_sf"/>
</dbReference>
<evidence type="ECO:0000313" key="4">
    <source>
        <dbReference type="EMBL" id="ELR23832.1"/>
    </source>
</evidence>
<evidence type="ECO:0000256" key="2">
    <source>
        <dbReference type="ARBA" id="ARBA00023242"/>
    </source>
</evidence>
<reference evidence="4 5" key="1">
    <citation type="journal article" date="2013" name="Genome Biol.">
        <title>Genome of Acanthamoeba castellanii highlights extensive lateral gene transfer and early evolution of tyrosine kinase signaling.</title>
        <authorList>
            <person name="Clarke M."/>
            <person name="Lohan A.J."/>
            <person name="Liu B."/>
            <person name="Lagkouvardos I."/>
            <person name="Roy S."/>
            <person name="Zafar N."/>
            <person name="Bertelli C."/>
            <person name="Schilde C."/>
            <person name="Kianianmomeni A."/>
            <person name="Burglin T.R."/>
            <person name="Frech C."/>
            <person name="Turcotte B."/>
            <person name="Kopec K.O."/>
            <person name="Synnott J.M."/>
            <person name="Choo C."/>
            <person name="Paponov I."/>
            <person name="Finkler A."/>
            <person name="Soon Heng Tan C."/>
            <person name="Hutchins A.P."/>
            <person name="Weinmeier T."/>
            <person name="Rattei T."/>
            <person name="Chu J.S."/>
            <person name="Gimenez G."/>
            <person name="Irimia M."/>
            <person name="Rigden D.J."/>
            <person name="Fitzpatrick D.A."/>
            <person name="Lorenzo-Morales J."/>
            <person name="Bateman A."/>
            <person name="Chiu C.H."/>
            <person name="Tang P."/>
            <person name="Hegemann P."/>
            <person name="Fromm H."/>
            <person name="Raoult D."/>
            <person name="Greub G."/>
            <person name="Miranda-Saavedra D."/>
            <person name="Chen N."/>
            <person name="Nash P."/>
            <person name="Ginger M.L."/>
            <person name="Horn M."/>
            <person name="Schaap P."/>
            <person name="Caler L."/>
            <person name="Loftus B."/>
        </authorList>
    </citation>
    <scope>NUCLEOTIDE SEQUENCE [LARGE SCALE GENOMIC DNA]</scope>
    <source>
        <strain evidence="4 5">Neff</strain>
    </source>
</reference>
<dbReference type="KEGG" id="acan:ACA1_300720"/>
<dbReference type="OrthoDB" id="30195at2759"/>
<dbReference type="PROSITE" id="PS50082">
    <property type="entry name" value="WD_REPEATS_2"/>
    <property type="match status" value="2"/>
</dbReference>
<accession>L8HF09</accession>
<gene>
    <name evidence="4" type="ORF">ACA1_300720</name>
</gene>
<evidence type="ECO:0000256" key="1">
    <source>
        <dbReference type="ARBA" id="ARBA00004123"/>
    </source>
</evidence>
<dbReference type="SMART" id="SM00320">
    <property type="entry name" value="WD40"/>
    <property type="match status" value="4"/>
</dbReference>
<name>L8HF09_ACACF</name>
<keyword evidence="5" id="KW-1185">Reference proteome</keyword>
<dbReference type="InterPro" id="IPR036322">
    <property type="entry name" value="WD40_repeat_dom_sf"/>
</dbReference>